<sequence length="172" mass="19852">MDQTILQAFTTVLPALIVGLLAYYFFSSFMQNEEKRRRFLTVRESQAKTLPSRMQAYERMTLFLERIKPENLVVRIKPGEMDKAGYEQVIIASIEQEFEHNIAQQIYISEEAWNVIRSAKNTTIKIIRQVAMKEKSNTADGLRSAVLNEVMDHRAPSSTALSYIREEVGNLF</sequence>
<dbReference type="STRING" id="331648.BST97_14915"/>
<evidence type="ECO:0000313" key="3">
    <source>
        <dbReference type="Proteomes" id="UP000193431"/>
    </source>
</evidence>
<dbReference type="RefSeq" id="WP_085767975.1">
    <property type="nucleotide sequence ID" value="NZ_CP019344.1"/>
</dbReference>
<accession>A0A1W6MNI8</accession>
<dbReference type="EMBL" id="CP019344">
    <property type="protein sequence ID" value="ARN79170.1"/>
    <property type="molecule type" value="Genomic_DNA"/>
</dbReference>
<organism evidence="2 3">
    <name type="scientific">Nonlabens spongiae</name>
    <dbReference type="NCBI Taxonomy" id="331648"/>
    <lineage>
        <taxon>Bacteria</taxon>
        <taxon>Pseudomonadati</taxon>
        <taxon>Bacteroidota</taxon>
        <taxon>Flavobacteriia</taxon>
        <taxon>Flavobacteriales</taxon>
        <taxon>Flavobacteriaceae</taxon>
        <taxon>Nonlabens</taxon>
    </lineage>
</organism>
<protein>
    <submittedName>
        <fullName evidence="2">Uncharacterized protein</fullName>
    </submittedName>
</protein>
<proteinExistence type="predicted"/>
<keyword evidence="1" id="KW-1133">Transmembrane helix</keyword>
<evidence type="ECO:0000256" key="1">
    <source>
        <dbReference type="SAM" id="Phobius"/>
    </source>
</evidence>
<dbReference type="AlphaFoldDB" id="A0A1W6MNI8"/>
<gene>
    <name evidence="2" type="ORF">BST97_14915</name>
</gene>
<dbReference type="Proteomes" id="UP000193431">
    <property type="component" value="Chromosome"/>
</dbReference>
<feature type="transmembrane region" description="Helical" evidence="1">
    <location>
        <begin position="6"/>
        <end position="26"/>
    </location>
</feature>
<dbReference type="InterPro" id="IPR057695">
    <property type="entry name" value="DUF7935"/>
</dbReference>
<dbReference type="OrthoDB" id="1493032at2"/>
<dbReference type="Pfam" id="PF25589">
    <property type="entry name" value="DUF7935"/>
    <property type="match status" value="1"/>
</dbReference>
<reference evidence="2 3" key="1">
    <citation type="submission" date="2016-11" db="EMBL/GenBank/DDBJ databases">
        <title>Trade-off between light-utilization and light-protection in marine flavobacteria.</title>
        <authorList>
            <person name="Kumagai Y."/>
        </authorList>
    </citation>
    <scope>NUCLEOTIDE SEQUENCE [LARGE SCALE GENOMIC DNA]</scope>
    <source>
        <strain evidence="2 3">JCM 13191</strain>
    </source>
</reference>
<keyword evidence="1" id="KW-0812">Transmembrane</keyword>
<keyword evidence="3" id="KW-1185">Reference proteome</keyword>
<name>A0A1W6MNI8_9FLAO</name>
<evidence type="ECO:0000313" key="2">
    <source>
        <dbReference type="EMBL" id="ARN79170.1"/>
    </source>
</evidence>
<keyword evidence="1" id="KW-0472">Membrane</keyword>